<evidence type="ECO:0000259" key="2">
    <source>
        <dbReference type="Pfam" id="PF08501"/>
    </source>
</evidence>
<dbReference type="RefSeq" id="XP_001262983.1">
    <property type="nucleotide sequence ID" value="XM_001262982.1"/>
</dbReference>
<dbReference type="Pfam" id="PF08501">
    <property type="entry name" value="Shikimate_dh_N"/>
    <property type="match status" value="1"/>
</dbReference>
<dbReference type="GO" id="GO:0005737">
    <property type="term" value="C:cytoplasm"/>
    <property type="evidence" value="ECO:0007669"/>
    <property type="project" value="InterPro"/>
</dbReference>
<dbReference type="Gene3D" id="3.40.50.720">
    <property type="entry name" value="NAD(P)-binding Rossmann-like Domain"/>
    <property type="match status" value="1"/>
</dbReference>
<dbReference type="InterPro" id="IPR010110">
    <property type="entry name" value="Shikimate_DH_AroM-type"/>
</dbReference>
<evidence type="ECO:0000259" key="1">
    <source>
        <dbReference type="Pfam" id="PF01488"/>
    </source>
</evidence>
<feature type="domain" description="Quinate/shikimate 5-dehydrogenase/glutamyl-tRNA reductase" evidence="1">
    <location>
        <begin position="151"/>
        <end position="224"/>
    </location>
</feature>
<dbReference type="InterPro" id="IPR013708">
    <property type="entry name" value="Shikimate_DH-bd_N"/>
</dbReference>
<dbReference type="CDD" id="cd01065">
    <property type="entry name" value="NAD_bind_Shikimate_DH"/>
    <property type="match status" value="1"/>
</dbReference>
<dbReference type="NCBIfam" id="TIGR01809">
    <property type="entry name" value="Shik-DH-AROM"/>
    <property type="match status" value="1"/>
</dbReference>
<protein>
    <submittedName>
        <fullName evidence="4">Shikimate / quinate 5-dehydrogenase, protein</fullName>
    </submittedName>
</protein>
<dbReference type="Gene3D" id="3.40.50.10860">
    <property type="entry name" value="Leucine Dehydrogenase, chain A, domain 1"/>
    <property type="match status" value="1"/>
</dbReference>
<organism evidence="4 5">
    <name type="scientific">Neosartorya fischeri (strain ATCC 1020 / DSM 3700 / CBS 544.65 / FGSC A1164 / JCM 1740 / NRRL 181 / WB 181)</name>
    <name type="common">Aspergillus fischerianus</name>
    <dbReference type="NCBI Taxonomy" id="331117"/>
    <lineage>
        <taxon>Eukaryota</taxon>
        <taxon>Fungi</taxon>
        <taxon>Dikarya</taxon>
        <taxon>Ascomycota</taxon>
        <taxon>Pezizomycotina</taxon>
        <taxon>Eurotiomycetes</taxon>
        <taxon>Eurotiomycetidae</taxon>
        <taxon>Eurotiales</taxon>
        <taxon>Aspergillaceae</taxon>
        <taxon>Aspergillus</taxon>
        <taxon>Aspergillus subgen. Fumigati</taxon>
    </lineage>
</organism>
<dbReference type="VEuPathDB" id="FungiDB:NFIA_062470"/>
<dbReference type="PANTHER" id="PTHR21089:SF26">
    <property type="entry name" value="AROM POLYPEPTIDE, PUTATIVE-RELATED"/>
    <property type="match status" value="1"/>
</dbReference>
<dbReference type="InterPro" id="IPR022893">
    <property type="entry name" value="Shikimate_DH_fam"/>
</dbReference>
<dbReference type="STRING" id="331117.A1D5U2"/>
<dbReference type="OMA" id="FGNPIKH"/>
<dbReference type="AlphaFoldDB" id="A1D5U2"/>
<dbReference type="HOGENOM" id="CLU_044063_1_1_1"/>
<dbReference type="Proteomes" id="UP000006702">
    <property type="component" value="Unassembled WGS sequence"/>
</dbReference>
<sequence>MSASSGPIRWNNDIPLLTKSYIPMMAPAPKNFYIFGSGISFSISPTIHHAGFSHHNLPHTYQIRESKSIDDVATLIADNTFGGASVTMPHKLHVHRFCDTQTETARLIGAINTLIVTDTGAQRLITGDNTDWSGLHTLIVEYTSRTQHQLQTGLVIGAGGASRAALFALHKAGVRRIYLVNRTLAVAEEVRSHFSGLFEVIAVPSLGELPHTPDVIVGTVPAETTTEEQFACLFGDRGLCIDMSYKPRQTPLLTVAQRHEGWATVTGVEVLLAQAFDQFRLWTGLEPPREKMVEAVMAREGRVEKSPLGML</sequence>
<dbReference type="UniPathway" id="UPA00053">
    <property type="reaction ID" value="UER00087"/>
</dbReference>
<name>A1D5U2_NEOFI</name>
<dbReference type="GO" id="GO:0004764">
    <property type="term" value="F:shikimate 3-dehydrogenase (NADP+) activity"/>
    <property type="evidence" value="ECO:0007669"/>
    <property type="project" value="InterPro"/>
</dbReference>
<evidence type="ECO:0000259" key="3">
    <source>
        <dbReference type="Pfam" id="PF18317"/>
    </source>
</evidence>
<dbReference type="Pfam" id="PF01488">
    <property type="entry name" value="Shikimate_DH"/>
    <property type="match status" value="1"/>
</dbReference>
<gene>
    <name evidence="4" type="ORF">NFIA_062470</name>
</gene>
<dbReference type="PANTHER" id="PTHR21089">
    <property type="entry name" value="SHIKIMATE DEHYDROGENASE"/>
    <property type="match status" value="1"/>
</dbReference>
<dbReference type="EMBL" id="DS027690">
    <property type="protein sequence ID" value="EAW21086.1"/>
    <property type="molecule type" value="Genomic_DNA"/>
</dbReference>
<proteinExistence type="predicted"/>
<dbReference type="KEGG" id="nfi:NFIA_062470"/>
<dbReference type="InterPro" id="IPR036291">
    <property type="entry name" value="NAD(P)-bd_dom_sf"/>
</dbReference>
<dbReference type="GO" id="GO:0009423">
    <property type="term" value="P:chorismate biosynthetic process"/>
    <property type="evidence" value="ECO:0007669"/>
    <property type="project" value="UniProtKB-UniPathway"/>
</dbReference>
<dbReference type="Pfam" id="PF18317">
    <property type="entry name" value="SDH_C"/>
    <property type="match status" value="1"/>
</dbReference>
<dbReference type="InterPro" id="IPR006151">
    <property type="entry name" value="Shikm_DH/Glu-tRNA_Rdtase"/>
</dbReference>
<evidence type="ECO:0000313" key="5">
    <source>
        <dbReference type="Proteomes" id="UP000006702"/>
    </source>
</evidence>
<reference evidence="5" key="1">
    <citation type="journal article" date="2008" name="PLoS Genet.">
        <title>Genomic islands in the pathogenic filamentous fungus Aspergillus fumigatus.</title>
        <authorList>
            <person name="Fedorova N.D."/>
            <person name="Khaldi N."/>
            <person name="Joardar V.S."/>
            <person name="Maiti R."/>
            <person name="Amedeo P."/>
            <person name="Anderson M.J."/>
            <person name="Crabtree J."/>
            <person name="Silva J.C."/>
            <person name="Badger J.H."/>
            <person name="Albarraq A."/>
            <person name="Angiuoli S."/>
            <person name="Bussey H."/>
            <person name="Bowyer P."/>
            <person name="Cotty P.J."/>
            <person name="Dyer P.S."/>
            <person name="Egan A."/>
            <person name="Galens K."/>
            <person name="Fraser-Liggett C.M."/>
            <person name="Haas B.J."/>
            <person name="Inman J.M."/>
            <person name="Kent R."/>
            <person name="Lemieux S."/>
            <person name="Malavazi I."/>
            <person name="Orvis J."/>
            <person name="Roemer T."/>
            <person name="Ronning C.M."/>
            <person name="Sundaram J.P."/>
            <person name="Sutton G."/>
            <person name="Turner G."/>
            <person name="Venter J.C."/>
            <person name="White O.R."/>
            <person name="Whitty B.R."/>
            <person name="Youngman P."/>
            <person name="Wolfe K.H."/>
            <person name="Goldman G.H."/>
            <person name="Wortman J.R."/>
            <person name="Jiang B."/>
            <person name="Denning D.W."/>
            <person name="Nierman W.C."/>
        </authorList>
    </citation>
    <scope>NUCLEOTIDE SEQUENCE [LARGE SCALE GENOMIC DNA]</scope>
    <source>
        <strain evidence="5">ATCC 1020 / DSM 3700 / CBS 544.65 / FGSC A1164 / JCM 1740 / NRRL 181 / WB 181</strain>
    </source>
</reference>
<accession>A1D5U2</accession>
<feature type="domain" description="Shikimate dehydrogenase substrate binding N-terminal" evidence="2">
    <location>
        <begin position="34"/>
        <end position="114"/>
    </location>
</feature>
<keyword evidence="5" id="KW-1185">Reference proteome</keyword>
<evidence type="ECO:0000313" key="4">
    <source>
        <dbReference type="EMBL" id="EAW21086.1"/>
    </source>
</evidence>
<dbReference type="OrthoDB" id="204377at2759"/>
<dbReference type="eggNOG" id="KOG0692">
    <property type="taxonomic scope" value="Eukaryota"/>
</dbReference>
<dbReference type="SUPFAM" id="SSF51735">
    <property type="entry name" value="NAD(P)-binding Rossmann-fold domains"/>
    <property type="match status" value="1"/>
</dbReference>
<dbReference type="GO" id="GO:0019632">
    <property type="term" value="P:shikimate metabolic process"/>
    <property type="evidence" value="ECO:0007669"/>
    <property type="project" value="TreeGrafter"/>
</dbReference>
<dbReference type="InterPro" id="IPR041121">
    <property type="entry name" value="SDH_C"/>
</dbReference>
<dbReference type="GeneID" id="4589618"/>
<feature type="domain" description="SDH C-terminal" evidence="3">
    <location>
        <begin position="267"/>
        <end position="297"/>
    </location>
</feature>
<dbReference type="SUPFAM" id="SSF53223">
    <property type="entry name" value="Aminoacid dehydrogenase-like, N-terminal domain"/>
    <property type="match status" value="1"/>
</dbReference>
<dbReference type="InterPro" id="IPR046346">
    <property type="entry name" value="Aminoacid_DH-like_N_sf"/>
</dbReference>